<feature type="transmembrane region" description="Helical" evidence="7">
    <location>
        <begin position="7"/>
        <end position="31"/>
    </location>
</feature>
<feature type="transmembrane region" description="Helical" evidence="7">
    <location>
        <begin position="37"/>
        <end position="62"/>
    </location>
</feature>
<dbReference type="InterPro" id="IPR011701">
    <property type="entry name" value="MFS"/>
</dbReference>
<dbReference type="Proteomes" id="UP000830343">
    <property type="component" value="Chromosome"/>
</dbReference>
<evidence type="ECO:0000313" key="9">
    <source>
        <dbReference type="EMBL" id="UOB20646.1"/>
    </source>
</evidence>
<feature type="domain" description="Major facilitator superfamily (MFS) profile" evidence="8">
    <location>
        <begin position="1"/>
        <end position="187"/>
    </location>
</feature>
<sequence length="419" mass="47153">MLRNTIIYLLSIFVITTGGLIYNFAISYYILELTKSPFLFSINTVIMSVGTIISLTIMGAFIDKYDRKSIIIILEILSCISLLALYLYTYNYGFNIKFLFCITAFRSLIIPVISNTFDASLTQIFDEEKIQNVLGQVGTIRTSVFLLGPVLAGVLYGFVSLETMILIFLILQIISLLLDFFLKFKPYENSVDLIENKPEKLLEFIIGKNKEAYKYVMNSNILSRIIILAMIINGVGAASFSVLPETIMIKELLFEPEYVGIASSVMGLGSLLATILLSKIKISNPLKSMRLAFLALAILMTVFTLPAYFQASLTVKLIYIAAIGMTMAFTFQFVSIPMMSYMQKIIENEYKGRVFSLLNSLGNILLPVGTLFFGFLYEFKVYVLVNLFTSLVIITVTTILLNKDIVRESEMIYNKKSNA</sequence>
<dbReference type="EMBL" id="CP094348">
    <property type="protein sequence ID" value="UOB20646.1"/>
    <property type="molecule type" value="Genomic_DNA"/>
</dbReference>
<dbReference type="Gene3D" id="1.20.1250.20">
    <property type="entry name" value="MFS general substrate transporter like domains"/>
    <property type="match status" value="1"/>
</dbReference>
<keyword evidence="2" id="KW-0813">Transport</keyword>
<feature type="transmembrane region" description="Helical" evidence="7">
    <location>
        <begin position="221"/>
        <end position="243"/>
    </location>
</feature>
<evidence type="ECO:0000259" key="8">
    <source>
        <dbReference type="PROSITE" id="PS50850"/>
    </source>
</evidence>
<protein>
    <submittedName>
        <fullName evidence="9">MFS transporter</fullName>
    </submittedName>
</protein>
<evidence type="ECO:0000256" key="4">
    <source>
        <dbReference type="ARBA" id="ARBA00022692"/>
    </source>
</evidence>
<feature type="transmembrane region" description="Helical" evidence="7">
    <location>
        <begin position="138"/>
        <end position="158"/>
    </location>
</feature>
<dbReference type="InterPro" id="IPR020846">
    <property type="entry name" value="MFS_dom"/>
</dbReference>
<feature type="transmembrane region" description="Helical" evidence="7">
    <location>
        <begin position="381"/>
        <end position="401"/>
    </location>
</feature>
<evidence type="ECO:0000256" key="2">
    <source>
        <dbReference type="ARBA" id="ARBA00022448"/>
    </source>
</evidence>
<organism evidence="9 10">
    <name type="scientific">Macrococcus armenti</name>
    <dbReference type="NCBI Taxonomy" id="2875764"/>
    <lineage>
        <taxon>Bacteria</taxon>
        <taxon>Bacillati</taxon>
        <taxon>Bacillota</taxon>
        <taxon>Bacilli</taxon>
        <taxon>Bacillales</taxon>
        <taxon>Staphylococcaceae</taxon>
        <taxon>Macrococcus</taxon>
    </lineage>
</organism>
<dbReference type="Pfam" id="PF07690">
    <property type="entry name" value="MFS_1"/>
    <property type="match status" value="1"/>
</dbReference>
<gene>
    <name evidence="9" type="ORF">MRZ06_00760</name>
</gene>
<feature type="transmembrane region" description="Helical" evidence="7">
    <location>
        <begin position="317"/>
        <end position="342"/>
    </location>
</feature>
<name>A0ABY3ZUS8_9STAP</name>
<keyword evidence="3" id="KW-1003">Cell membrane</keyword>
<keyword evidence="10" id="KW-1185">Reference proteome</keyword>
<keyword evidence="4 7" id="KW-0812">Transmembrane</keyword>
<evidence type="ECO:0000256" key="3">
    <source>
        <dbReference type="ARBA" id="ARBA00022475"/>
    </source>
</evidence>
<dbReference type="SUPFAM" id="SSF103473">
    <property type="entry name" value="MFS general substrate transporter"/>
    <property type="match status" value="1"/>
</dbReference>
<comment type="subcellular location">
    <subcellularLocation>
        <location evidence="1">Cell membrane</location>
        <topology evidence="1">Multi-pass membrane protein</topology>
    </subcellularLocation>
</comment>
<evidence type="ECO:0000256" key="5">
    <source>
        <dbReference type="ARBA" id="ARBA00022989"/>
    </source>
</evidence>
<dbReference type="PROSITE" id="PS50850">
    <property type="entry name" value="MFS"/>
    <property type="match status" value="1"/>
</dbReference>
<dbReference type="InterPro" id="IPR036259">
    <property type="entry name" value="MFS_trans_sf"/>
</dbReference>
<dbReference type="PANTHER" id="PTHR23513:SF6">
    <property type="entry name" value="MAJOR FACILITATOR SUPERFAMILY ASSOCIATED DOMAIN-CONTAINING PROTEIN"/>
    <property type="match status" value="1"/>
</dbReference>
<feature type="transmembrane region" description="Helical" evidence="7">
    <location>
        <begin position="164"/>
        <end position="182"/>
    </location>
</feature>
<feature type="transmembrane region" description="Helical" evidence="7">
    <location>
        <begin position="289"/>
        <end position="311"/>
    </location>
</feature>
<dbReference type="RefSeq" id="WP_243365952.1">
    <property type="nucleotide sequence ID" value="NZ_CP094348.1"/>
</dbReference>
<feature type="transmembrane region" description="Helical" evidence="7">
    <location>
        <begin position="69"/>
        <end position="88"/>
    </location>
</feature>
<keyword evidence="6 7" id="KW-0472">Membrane</keyword>
<dbReference type="PANTHER" id="PTHR23513">
    <property type="entry name" value="INTEGRAL MEMBRANE EFFLUX PROTEIN-RELATED"/>
    <property type="match status" value="1"/>
</dbReference>
<reference evidence="9" key="2">
    <citation type="submission" date="2022-04" db="EMBL/GenBank/DDBJ databases">
        <title>Antimicrobial genetic elements in methicillin-resistant Macrococcus armenti.</title>
        <authorList>
            <person name="Keller J.E."/>
            <person name="Schwendener S."/>
            <person name="Pantucek R."/>
            <person name="Perreten V."/>
        </authorList>
    </citation>
    <scope>NUCLEOTIDE SEQUENCE</scope>
    <source>
        <strain evidence="9">CCM 2609</strain>
    </source>
</reference>
<evidence type="ECO:0000256" key="1">
    <source>
        <dbReference type="ARBA" id="ARBA00004651"/>
    </source>
</evidence>
<dbReference type="CDD" id="cd06173">
    <property type="entry name" value="MFS_MefA_like"/>
    <property type="match status" value="1"/>
</dbReference>
<feature type="transmembrane region" description="Helical" evidence="7">
    <location>
        <begin position="94"/>
        <end position="117"/>
    </location>
</feature>
<feature type="transmembrane region" description="Helical" evidence="7">
    <location>
        <begin position="258"/>
        <end position="277"/>
    </location>
</feature>
<accession>A0ABY3ZUS8</accession>
<evidence type="ECO:0000256" key="6">
    <source>
        <dbReference type="ARBA" id="ARBA00023136"/>
    </source>
</evidence>
<keyword evidence="5 7" id="KW-1133">Transmembrane helix</keyword>
<evidence type="ECO:0000313" key="10">
    <source>
        <dbReference type="Proteomes" id="UP000830343"/>
    </source>
</evidence>
<evidence type="ECO:0000256" key="7">
    <source>
        <dbReference type="SAM" id="Phobius"/>
    </source>
</evidence>
<proteinExistence type="predicted"/>
<feature type="transmembrane region" description="Helical" evidence="7">
    <location>
        <begin position="354"/>
        <end position="375"/>
    </location>
</feature>
<reference evidence="9" key="1">
    <citation type="submission" date="2022-03" db="EMBL/GenBank/DDBJ databases">
        <authorList>
            <person name="Vrbovska V."/>
            <person name="Kovarovic V."/>
            <person name="Botka T."/>
            <person name="Pantucek R."/>
        </authorList>
    </citation>
    <scope>NUCLEOTIDE SEQUENCE</scope>
    <source>
        <strain evidence="9">CCM 2609</strain>
    </source>
</reference>